<accession>A0ABQ6MHC5</accession>
<sequence>MFNNPLAPPVHASQIPSARMPPRDLTYVVSSMLRPLQMSDPYNEDHYFHRYRESETRRIAERLNLPVPPQLAQMTPLPAMFRQKVMQAKKEKK</sequence>
<proteinExistence type="predicted"/>
<dbReference type="EMBL" id="BRYB01005567">
    <property type="protein sequence ID" value="GMI26071.1"/>
    <property type="molecule type" value="Genomic_DNA"/>
</dbReference>
<evidence type="ECO:0000313" key="2">
    <source>
        <dbReference type="Proteomes" id="UP001165060"/>
    </source>
</evidence>
<reference evidence="1 2" key="1">
    <citation type="journal article" date="2023" name="Commun. Biol.">
        <title>Genome analysis of Parmales, the sister group of diatoms, reveals the evolutionary specialization of diatoms from phago-mixotrophs to photoautotrophs.</title>
        <authorList>
            <person name="Ban H."/>
            <person name="Sato S."/>
            <person name="Yoshikawa S."/>
            <person name="Yamada K."/>
            <person name="Nakamura Y."/>
            <person name="Ichinomiya M."/>
            <person name="Sato N."/>
            <person name="Blanc-Mathieu R."/>
            <person name="Endo H."/>
            <person name="Kuwata A."/>
            <person name="Ogata H."/>
        </authorList>
    </citation>
    <scope>NUCLEOTIDE SEQUENCE [LARGE SCALE GENOMIC DNA]</scope>
</reference>
<dbReference type="Proteomes" id="UP001165060">
    <property type="component" value="Unassembled WGS sequence"/>
</dbReference>
<gene>
    <name evidence="1" type="ORF">TeGR_g5778</name>
</gene>
<organism evidence="1 2">
    <name type="scientific">Tetraparma gracilis</name>
    <dbReference type="NCBI Taxonomy" id="2962635"/>
    <lineage>
        <taxon>Eukaryota</taxon>
        <taxon>Sar</taxon>
        <taxon>Stramenopiles</taxon>
        <taxon>Ochrophyta</taxon>
        <taxon>Bolidophyceae</taxon>
        <taxon>Parmales</taxon>
        <taxon>Triparmaceae</taxon>
        <taxon>Tetraparma</taxon>
    </lineage>
</organism>
<protein>
    <submittedName>
        <fullName evidence="1">Uncharacterized protein</fullName>
    </submittedName>
</protein>
<keyword evidence="2" id="KW-1185">Reference proteome</keyword>
<comment type="caution">
    <text evidence="1">The sequence shown here is derived from an EMBL/GenBank/DDBJ whole genome shotgun (WGS) entry which is preliminary data.</text>
</comment>
<name>A0ABQ6MHC5_9STRA</name>
<evidence type="ECO:0000313" key="1">
    <source>
        <dbReference type="EMBL" id="GMI26071.1"/>
    </source>
</evidence>